<evidence type="ECO:0000256" key="2">
    <source>
        <dbReference type="ARBA" id="ARBA00022723"/>
    </source>
</evidence>
<evidence type="ECO:0000313" key="10">
    <source>
        <dbReference type="Proteomes" id="UP001231941"/>
    </source>
</evidence>
<feature type="binding site" evidence="7">
    <location>
        <position position="186"/>
    </location>
    <ligand>
        <name>substrate</name>
    </ligand>
</feature>
<evidence type="ECO:0000256" key="3">
    <source>
        <dbReference type="ARBA" id="ARBA00022741"/>
    </source>
</evidence>
<dbReference type="CDD" id="cd00515">
    <property type="entry name" value="HAM1"/>
    <property type="match status" value="1"/>
</dbReference>
<reference evidence="9 10" key="1">
    <citation type="submission" date="2023-08" db="EMBL/GenBank/DDBJ databases">
        <authorList>
            <person name="Park J.-S."/>
        </authorList>
    </citation>
    <scope>NUCLEOTIDE SEQUENCE [LARGE SCALE GENOMIC DNA]</scope>
    <source>
        <strain evidence="9 10">2205SS18-9</strain>
    </source>
</reference>
<keyword evidence="4 7" id="KW-0378">Hydrolase</keyword>
<comment type="catalytic activity">
    <reaction evidence="7">
        <text>ITP + H2O = IMP + diphosphate + H(+)</text>
        <dbReference type="Rhea" id="RHEA:29399"/>
        <dbReference type="ChEBI" id="CHEBI:15377"/>
        <dbReference type="ChEBI" id="CHEBI:15378"/>
        <dbReference type="ChEBI" id="CHEBI:33019"/>
        <dbReference type="ChEBI" id="CHEBI:58053"/>
        <dbReference type="ChEBI" id="CHEBI:61402"/>
        <dbReference type="EC" id="3.6.1.66"/>
    </reaction>
</comment>
<feature type="active site" description="Proton acceptor" evidence="7">
    <location>
        <position position="73"/>
    </location>
</feature>
<feature type="binding site" evidence="7">
    <location>
        <position position="74"/>
    </location>
    <ligand>
        <name>substrate</name>
    </ligand>
</feature>
<keyword evidence="2 7" id="KW-0479">Metal-binding</keyword>
<dbReference type="PANTHER" id="PTHR11067:SF9">
    <property type="entry name" value="INOSINE TRIPHOSPHATE PYROPHOSPHATASE"/>
    <property type="match status" value="1"/>
</dbReference>
<sequence>MINDEIVIVATKNQGKVKEFARLLEKLNKQVRSLADVEHVPDIVEDANTFIENAEKKASIIAKHLNTTVIADDSGLCVDELNGAPGIYSARYAGEHGNDSLNNKKLLAELNKLSLEPNQNGCLSKAQFQCALALVNPASDEVIRVEASCEGWITNQPRGEHGFGYDPLFYLPQYEKTMAELDIEEKNKISHRANALKELYKVLNSNNG</sequence>
<comment type="function">
    <text evidence="7">Pyrophosphatase that catalyzes the hydrolysis of nucleoside triphosphates to their monophosphate derivatives, with a high preference for the non-canonical purine nucleotides XTP (xanthosine triphosphate), dITP (deoxyinosine triphosphate) and ITP. Seems to function as a house-cleaning enzyme that removes non-canonical purine nucleotides from the nucleotide pool, thus preventing their incorporation into DNA/RNA and avoiding chromosomal lesions.</text>
</comment>
<gene>
    <name evidence="9" type="ORF">Q5Y73_00870</name>
</gene>
<feature type="binding site" evidence="7">
    <location>
        <begin position="191"/>
        <end position="192"/>
    </location>
    <ligand>
        <name>substrate</name>
    </ligand>
</feature>
<keyword evidence="10" id="KW-1185">Reference proteome</keyword>
<dbReference type="SUPFAM" id="SSF52972">
    <property type="entry name" value="ITPase-like"/>
    <property type="match status" value="1"/>
</dbReference>
<dbReference type="NCBIfam" id="TIGR00042">
    <property type="entry name" value="RdgB/HAM1 family non-canonical purine NTP pyrophosphatase"/>
    <property type="match status" value="1"/>
</dbReference>
<evidence type="ECO:0000256" key="6">
    <source>
        <dbReference type="ARBA" id="ARBA00023080"/>
    </source>
</evidence>
<name>A0ABT9ITH7_9BACL</name>
<protein>
    <recommendedName>
        <fullName evidence="7">dITP/XTP pyrophosphatase</fullName>
        <ecNumber evidence="7">3.6.1.66</ecNumber>
    </recommendedName>
    <alternativeName>
        <fullName evidence="7">Non-canonical purine NTP pyrophosphatase</fullName>
    </alternativeName>
    <alternativeName>
        <fullName evidence="7">Non-standard purine NTP pyrophosphatase</fullName>
    </alternativeName>
    <alternativeName>
        <fullName evidence="7">Nucleoside-triphosphate diphosphatase</fullName>
    </alternativeName>
    <alternativeName>
        <fullName evidence="7">Nucleoside-triphosphate pyrophosphatase</fullName>
        <shortName evidence="7">NTPase</shortName>
    </alternativeName>
</protein>
<dbReference type="InterPro" id="IPR020922">
    <property type="entry name" value="dITP/XTP_pyrophosphatase"/>
</dbReference>
<feature type="binding site" evidence="7">
    <location>
        <position position="73"/>
    </location>
    <ligand>
        <name>Mg(2+)</name>
        <dbReference type="ChEBI" id="CHEBI:18420"/>
    </ligand>
</feature>
<comment type="caution">
    <text evidence="9">The sequence shown here is derived from an EMBL/GenBank/DDBJ whole genome shotgun (WGS) entry which is preliminary data.</text>
</comment>
<comment type="cofactor">
    <cofactor evidence="7">
        <name>Mg(2+)</name>
        <dbReference type="ChEBI" id="CHEBI:18420"/>
    </cofactor>
    <text evidence="7">Binds 1 Mg(2+) ion per subunit.</text>
</comment>
<keyword evidence="6 7" id="KW-0546">Nucleotide metabolism</keyword>
<accession>A0ABT9ITH7</accession>
<keyword evidence="5 7" id="KW-0460">Magnesium</keyword>
<evidence type="ECO:0000256" key="8">
    <source>
        <dbReference type="RuleBase" id="RU003781"/>
    </source>
</evidence>
<dbReference type="GO" id="GO:0036220">
    <property type="term" value="F:ITP diphosphatase activity"/>
    <property type="evidence" value="ECO:0007669"/>
    <property type="project" value="UniProtKB-EC"/>
</dbReference>
<dbReference type="Proteomes" id="UP001231941">
    <property type="component" value="Unassembled WGS sequence"/>
</dbReference>
<dbReference type="PANTHER" id="PTHR11067">
    <property type="entry name" value="INOSINE TRIPHOSPHATE PYROPHOSPHATASE/HAM1 PROTEIN"/>
    <property type="match status" value="1"/>
</dbReference>
<evidence type="ECO:0000256" key="1">
    <source>
        <dbReference type="ARBA" id="ARBA00008023"/>
    </source>
</evidence>
<dbReference type="Pfam" id="PF01725">
    <property type="entry name" value="Ham1p_like"/>
    <property type="match status" value="1"/>
</dbReference>
<comment type="similarity">
    <text evidence="1 7 8">Belongs to the HAM1 NTPase family.</text>
</comment>
<comment type="subunit">
    <text evidence="7">Homodimer.</text>
</comment>
<organism evidence="9 10">
    <name type="scientific">Chengkuizengella axinellae</name>
    <dbReference type="NCBI Taxonomy" id="3064388"/>
    <lineage>
        <taxon>Bacteria</taxon>
        <taxon>Bacillati</taxon>
        <taxon>Bacillota</taxon>
        <taxon>Bacilli</taxon>
        <taxon>Bacillales</taxon>
        <taxon>Paenibacillaceae</taxon>
        <taxon>Chengkuizengella</taxon>
    </lineage>
</organism>
<dbReference type="InterPro" id="IPR002637">
    <property type="entry name" value="RdgB/HAM1"/>
</dbReference>
<dbReference type="NCBIfam" id="NF011397">
    <property type="entry name" value="PRK14822.1"/>
    <property type="match status" value="1"/>
</dbReference>
<dbReference type="EMBL" id="JAVAMP010000001">
    <property type="protein sequence ID" value="MDP5272648.1"/>
    <property type="molecule type" value="Genomic_DNA"/>
</dbReference>
<evidence type="ECO:0000313" key="9">
    <source>
        <dbReference type="EMBL" id="MDP5272648.1"/>
    </source>
</evidence>
<comment type="caution">
    <text evidence="7">Lacks conserved residue(s) required for the propagation of feature annotation.</text>
</comment>
<dbReference type="Gene3D" id="3.90.950.10">
    <property type="match status" value="1"/>
</dbReference>
<keyword evidence="3 7" id="KW-0547">Nucleotide-binding</keyword>
<comment type="catalytic activity">
    <reaction evidence="7">
        <text>XTP + H2O = XMP + diphosphate + H(+)</text>
        <dbReference type="Rhea" id="RHEA:28610"/>
        <dbReference type="ChEBI" id="CHEBI:15377"/>
        <dbReference type="ChEBI" id="CHEBI:15378"/>
        <dbReference type="ChEBI" id="CHEBI:33019"/>
        <dbReference type="ChEBI" id="CHEBI:57464"/>
        <dbReference type="ChEBI" id="CHEBI:61314"/>
        <dbReference type="EC" id="3.6.1.66"/>
    </reaction>
</comment>
<dbReference type="EC" id="3.6.1.66" evidence="7"/>
<dbReference type="RefSeq" id="WP_305989959.1">
    <property type="nucleotide sequence ID" value="NZ_JAVAMP010000001.1"/>
</dbReference>
<feature type="binding site" evidence="7">
    <location>
        <begin position="11"/>
        <end position="16"/>
    </location>
    <ligand>
        <name>substrate</name>
    </ligand>
</feature>
<feature type="binding site" evidence="7">
    <location>
        <begin position="163"/>
        <end position="166"/>
    </location>
    <ligand>
        <name>substrate</name>
    </ligand>
</feature>
<comment type="catalytic activity">
    <reaction evidence="7">
        <text>dITP + H2O = dIMP + diphosphate + H(+)</text>
        <dbReference type="Rhea" id="RHEA:28342"/>
        <dbReference type="ChEBI" id="CHEBI:15377"/>
        <dbReference type="ChEBI" id="CHEBI:15378"/>
        <dbReference type="ChEBI" id="CHEBI:33019"/>
        <dbReference type="ChEBI" id="CHEBI:61194"/>
        <dbReference type="ChEBI" id="CHEBI:61382"/>
        <dbReference type="EC" id="3.6.1.66"/>
    </reaction>
</comment>
<evidence type="ECO:0000256" key="4">
    <source>
        <dbReference type="ARBA" id="ARBA00022801"/>
    </source>
</evidence>
<evidence type="ECO:0000256" key="5">
    <source>
        <dbReference type="ARBA" id="ARBA00022842"/>
    </source>
</evidence>
<evidence type="ECO:0000256" key="7">
    <source>
        <dbReference type="HAMAP-Rule" id="MF_01405"/>
    </source>
</evidence>
<dbReference type="HAMAP" id="MF_01405">
    <property type="entry name" value="Non_canon_purine_NTPase"/>
    <property type="match status" value="1"/>
</dbReference>
<proteinExistence type="inferred from homology"/>
<dbReference type="InterPro" id="IPR029001">
    <property type="entry name" value="ITPase-like_fam"/>
</dbReference>